<feature type="transmembrane region" description="Helical" evidence="7">
    <location>
        <begin position="113"/>
        <end position="135"/>
    </location>
</feature>
<dbReference type="InterPro" id="IPR000515">
    <property type="entry name" value="MetI-like"/>
</dbReference>
<comment type="similarity">
    <text evidence="7">Belongs to the binding-protein-dependent transport system permease family.</text>
</comment>
<name>A0A1W1XUF5_9CLOT</name>
<dbReference type="PANTHER" id="PTHR43744">
    <property type="entry name" value="ABC TRANSPORTER PERMEASE PROTEIN MG189-RELATED-RELATED"/>
    <property type="match status" value="1"/>
</dbReference>
<evidence type="ECO:0000256" key="6">
    <source>
        <dbReference type="ARBA" id="ARBA00023136"/>
    </source>
</evidence>
<keyword evidence="4 7" id="KW-0812">Transmembrane</keyword>
<evidence type="ECO:0000256" key="3">
    <source>
        <dbReference type="ARBA" id="ARBA00022475"/>
    </source>
</evidence>
<sequence>MKKENVILKISKYILLIVFSIFSLLPVVYIVLNSFMDTTEIERSLSNYTFHIIPNFFTLIQYYEVFLRSPEILSKFWNSIMLTVPIVSGQILISIFGSYAFAKIKFPFKNGIFFVFILLMLMPYQVTLVPIYIIFKKVNLINSYASVILPGIFSTFGVFLLTQFVKSVPSEQCEAAMVDGANHLAILFKIILPQCKGAVASLAILSFLDNWSMIEQPLILLPDEKQPLSIFLSQVNQSDIKVAFAAGVLFMIPSIFIFLKGENQLLEGIQHLDLK</sequence>
<keyword evidence="5 7" id="KW-1133">Transmembrane helix</keyword>
<dbReference type="STRING" id="1121291.SAMN02745134_03078"/>
<dbReference type="PANTHER" id="PTHR43744:SF8">
    <property type="entry name" value="SN-GLYCEROL-3-PHOSPHATE TRANSPORT SYSTEM PERMEASE PROTEIN UGPE"/>
    <property type="match status" value="1"/>
</dbReference>
<accession>A0A1W1XUF5</accession>
<feature type="transmembrane region" description="Helical" evidence="7">
    <location>
        <begin position="76"/>
        <end position="101"/>
    </location>
</feature>
<dbReference type="SUPFAM" id="SSF161098">
    <property type="entry name" value="MetI-like"/>
    <property type="match status" value="1"/>
</dbReference>
<keyword evidence="10" id="KW-1185">Reference proteome</keyword>
<dbReference type="Gene3D" id="1.10.3720.10">
    <property type="entry name" value="MetI-like"/>
    <property type="match status" value="1"/>
</dbReference>
<protein>
    <submittedName>
        <fullName evidence="9">Multiple sugar transport system permease protein</fullName>
    </submittedName>
</protein>
<comment type="subcellular location">
    <subcellularLocation>
        <location evidence="1 7">Cell membrane</location>
        <topology evidence="1 7">Multi-pass membrane protein</topology>
    </subcellularLocation>
</comment>
<evidence type="ECO:0000256" key="1">
    <source>
        <dbReference type="ARBA" id="ARBA00004651"/>
    </source>
</evidence>
<dbReference type="EMBL" id="FWXH01000016">
    <property type="protein sequence ID" value="SMC27171.1"/>
    <property type="molecule type" value="Genomic_DNA"/>
</dbReference>
<evidence type="ECO:0000256" key="5">
    <source>
        <dbReference type="ARBA" id="ARBA00022989"/>
    </source>
</evidence>
<keyword evidence="3" id="KW-1003">Cell membrane</keyword>
<evidence type="ECO:0000256" key="2">
    <source>
        <dbReference type="ARBA" id="ARBA00022448"/>
    </source>
</evidence>
<keyword evidence="9" id="KW-0762">Sugar transport</keyword>
<dbReference type="GO" id="GO:0005886">
    <property type="term" value="C:plasma membrane"/>
    <property type="evidence" value="ECO:0007669"/>
    <property type="project" value="UniProtKB-SubCell"/>
</dbReference>
<dbReference type="CDD" id="cd06261">
    <property type="entry name" value="TM_PBP2"/>
    <property type="match status" value="1"/>
</dbReference>
<evidence type="ECO:0000256" key="4">
    <source>
        <dbReference type="ARBA" id="ARBA00022692"/>
    </source>
</evidence>
<evidence type="ECO:0000313" key="9">
    <source>
        <dbReference type="EMBL" id="SMC27171.1"/>
    </source>
</evidence>
<dbReference type="PROSITE" id="PS50928">
    <property type="entry name" value="ABC_TM1"/>
    <property type="match status" value="1"/>
</dbReference>
<feature type="transmembrane region" description="Helical" evidence="7">
    <location>
        <begin position="141"/>
        <end position="165"/>
    </location>
</feature>
<dbReference type="GO" id="GO:0055085">
    <property type="term" value="P:transmembrane transport"/>
    <property type="evidence" value="ECO:0007669"/>
    <property type="project" value="InterPro"/>
</dbReference>
<proteinExistence type="inferred from homology"/>
<organism evidence="9 10">
    <name type="scientific">Clostridium acidisoli DSM 12555</name>
    <dbReference type="NCBI Taxonomy" id="1121291"/>
    <lineage>
        <taxon>Bacteria</taxon>
        <taxon>Bacillati</taxon>
        <taxon>Bacillota</taxon>
        <taxon>Clostridia</taxon>
        <taxon>Eubacteriales</taxon>
        <taxon>Clostridiaceae</taxon>
        <taxon>Clostridium</taxon>
    </lineage>
</organism>
<dbReference type="Pfam" id="PF00528">
    <property type="entry name" value="BPD_transp_1"/>
    <property type="match status" value="1"/>
</dbReference>
<keyword evidence="2 7" id="KW-0813">Transport</keyword>
<dbReference type="Proteomes" id="UP000192468">
    <property type="component" value="Unassembled WGS sequence"/>
</dbReference>
<feature type="domain" description="ABC transmembrane type-1" evidence="8">
    <location>
        <begin position="76"/>
        <end position="261"/>
    </location>
</feature>
<evidence type="ECO:0000313" key="10">
    <source>
        <dbReference type="Proteomes" id="UP000192468"/>
    </source>
</evidence>
<reference evidence="9 10" key="1">
    <citation type="submission" date="2017-04" db="EMBL/GenBank/DDBJ databases">
        <authorList>
            <person name="Afonso C.L."/>
            <person name="Miller P.J."/>
            <person name="Scott M.A."/>
            <person name="Spackman E."/>
            <person name="Goraichik I."/>
            <person name="Dimitrov K.M."/>
            <person name="Suarez D.L."/>
            <person name="Swayne D.E."/>
        </authorList>
    </citation>
    <scope>NUCLEOTIDE SEQUENCE [LARGE SCALE GENOMIC DNA]</scope>
    <source>
        <strain evidence="9 10">DSM 12555</strain>
    </source>
</reference>
<evidence type="ECO:0000259" key="8">
    <source>
        <dbReference type="PROSITE" id="PS50928"/>
    </source>
</evidence>
<keyword evidence="6 7" id="KW-0472">Membrane</keyword>
<dbReference type="AlphaFoldDB" id="A0A1W1XUF5"/>
<gene>
    <name evidence="9" type="ORF">SAMN02745134_03078</name>
</gene>
<dbReference type="InterPro" id="IPR035906">
    <property type="entry name" value="MetI-like_sf"/>
</dbReference>
<feature type="transmembrane region" description="Helical" evidence="7">
    <location>
        <begin position="12"/>
        <end position="32"/>
    </location>
</feature>
<evidence type="ECO:0000256" key="7">
    <source>
        <dbReference type="RuleBase" id="RU363032"/>
    </source>
</evidence>
<feature type="transmembrane region" description="Helical" evidence="7">
    <location>
        <begin position="240"/>
        <end position="259"/>
    </location>
</feature>